<evidence type="ECO:0000256" key="3">
    <source>
        <dbReference type="ARBA" id="ARBA00023125"/>
    </source>
</evidence>
<comment type="caution">
    <text evidence="8">The sequence shown here is derived from an EMBL/GenBank/DDBJ whole genome shotgun (WGS) entry which is preliminary data.</text>
</comment>
<comment type="similarity">
    <text evidence="1">Belongs to the LysR transcriptional regulatory family.</text>
</comment>
<accession>A0A9W6J4P4</accession>
<reference evidence="8" key="2">
    <citation type="submission" date="2023-01" db="EMBL/GenBank/DDBJ databases">
        <authorList>
            <person name="Sun Q."/>
            <person name="Evtushenko L."/>
        </authorList>
    </citation>
    <scope>NUCLEOTIDE SEQUENCE</scope>
    <source>
        <strain evidence="8">VKM B-2347</strain>
    </source>
</reference>
<evidence type="ECO:0000313" key="8">
    <source>
        <dbReference type="EMBL" id="GLK69170.1"/>
    </source>
</evidence>
<dbReference type="InterPro" id="IPR005119">
    <property type="entry name" value="LysR_subst-bd"/>
</dbReference>
<dbReference type="EMBL" id="BSFI01000020">
    <property type="protein sequence ID" value="GLK69170.1"/>
    <property type="molecule type" value="Genomic_DNA"/>
</dbReference>
<dbReference type="PANTHER" id="PTHR30126">
    <property type="entry name" value="HTH-TYPE TRANSCRIPTIONAL REGULATOR"/>
    <property type="match status" value="1"/>
</dbReference>
<evidence type="ECO:0000313" key="9">
    <source>
        <dbReference type="Proteomes" id="UP001143372"/>
    </source>
</evidence>
<dbReference type="Pfam" id="PF03466">
    <property type="entry name" value="LysR_substrate"/>
    <property type="match status" value="1"/>
</dbReference>
<evidence type="ECO:0000256" key="4">
    <source>
        <dbReference type="ARBA" id="ARBA00023163"/>
    </source>
</evidence>
<dbReference type="Gene3D" id="3.40.190.10">
    <property type="entry name" value="Periplasmic binding protein-like II"/>
    <property type="match status" value="2"/>
</dbReference>
<dbReference type="CDD" id="cd08419">
    <property type="entry name" value="PBP2_CbbR_RubisCO_like"/>
    <property type="match status" value="1"/>
</dbReference>
<dbReference type="PANTHER" id="PTHR30126:SF5">
    <property type="entry name" value="HTH-TYPE TRANSCRIPTIONAL ACTIVATOR CMPR"/>
    <property type="match status" value="1"/>
</dbReference>
<reference evidence="8" key="1">
    <citation type="journal article" date="2014" name="Int. J. Syst. Evol. Microbiol.">
        <title>Complete genome sequence of Corynebacterium casei LMG S-19264T (=DSM 44701T), isolated from a smear-ripened cheese.</title>
        <authorList>
            <consortium name="US DOE Joint Genome Institute (JGI-PGF)"/>
            <person name="Walter F."/>
            <person name="Albersmeier A."/>
            <person name="Kalinowski J."/>
            <person name="Ruckert C."/>
        </authorList>
    </citation>
    <scope>NUCLEOTIDE SEQUENCE</scope>
    <source>
        <strain evidence="8">VKM B-2347</strain>
    </source>
</reference>
<proteinExistence type="inferred from homology"/>
<evidence type="ECO:0000256" key="1">
    <source>
        <dbReference type="ARBA" id="ARBA00009437"/>
    </source>
</evidence>
<dbReference type="SUPFAM" id="SSF53850">
    <property type="entry name" value="Periplasmic binding protein-like II"/>
    <property type="match status" value="1"/>
</dbReference>
<evidence type="ECO:0000256" key="5">
    <source>
        <dbReference type="ARBA" id="ARBA00039279"/>
    </source>
</evidence>
<dbReference type="GO" id="GO:0003700">
    <property type="term" value="F:DNA-binding transcription factor activity"/>
    <property type="evidence" value="ECO:0007669"/>
    <property type="project" value="InterPro"/>
</dbReference>
<evidence type="ECO:0000256" key="2">
    <source>
        <dbReference type="ARBA" id="ARBA00023015"/>
    </source>
</evidence>
<dbReference type="InterPro" id="IPR000847">
    <property type="entry name" value="LysR_HTH_N"/>
</dbReference>
<dbReference type="SUPFAM" id="SSF46785">
    <property type="entry name" value="Winged helix' DNA-binding domain"/>
    <property type="match status" value="1"/>
</dbReference>
<dbReference type="InterPro" id="IPR036390">
    <property type="entry name" value="WH_DNA-bd_sf"/>
</dbReference>
<dbReference type="RefSeq" id="WP_271169399.1">
    <property type="nucleotide sequence ID" value="NZ_BSFI01000020.1"/>
</dbReference>
<dbReference type="Pfam" id="PF00126">
    <property type="entry name" value="HTH_1"/>
    <property type="match status" value="1"/>
</dbReference>
<name>A0A9W6J4P4_9HYPH</name>
<keyword evidence="9" id="KW-1185">Reference proteome</keyword>
<protein>
    <recommendedName>
        <fullName evidence="5">HTH-type transcriptional regulator CbbR</fullName>
    </recommendedName>
    <alternativeName>
        <fullName evidence="6">RuBisCO operon transcriptional regulator</fullName>
    </alternativeName>
</protein>
<keyword evidence="4" id="KW-0804">Transcription</keyword>
<keyword evidence="2" id="KW-0805">Transcription regulation</keyword>
<feature type="domain" description="HTH lysR-type" evidence="7">
    <location>
        <begin position="9"/>
        <end position="66"/>
    </location>
</feature>
<keyword evidence="3" id="KW-0238">DNA-binding</keyword>
<dbReference type="PROSITE" id="PS50931">
    <property type="entry name" value="HTH_LYSR"/>
    <property type="match status" value="1"/>
</dbReference>
<evidence type="ECO:0000259" key="7">
    <source>
        <dbReference type="PROSITE" id="PS50931"/>
    </source>
</evidence>
<organism evidence="8 9">
    <name type="scientific">Hansschlegelia plantiphila</name>
    <dbReference type="NCBI Taxonomy" id="374655"/>
    <lineage>
        <taxon>Bacteria</taxon>
        <taxon>Pseudomonadati</taxon>
        <taxon>Pseudomonadota</taxon>
        <taxon>Alphaproteobacteria</taxon>
        <taxon>Hyphomicrobiales</taxon>
        <taxon>Methylopilaceae</taxon>
        <taxon>Hansschlegelia</taxon>
    </lineage>
</organism>
<evidence type="ECO:0000256" key="6">
    <source>
        <dbReference type="ARBA" id="ARBA00043141"/>
    </source>
</evidence>
<dbReference type="Proteomes" id="UP001143372">
    <property type="component" value="Unassembled WGS sequence"/>
</dbReference>
<sequence length="319" mass="34273">MSEDLVRSLTLKQLRALAAVADTGAVSAAARRLNVTPPAVTMQIQLLEASVELPLLDRSGDRFRPTDAGRELIEAAESIEAALRNAVAALEAMKGLDGGRVSVAIVSTAKYFAPMALGAFARAHPKVDLSLMVGNRAEVLELLRSDRVDVAIMGRPPEDLDNVRAVIGDHPHFVIASPTHELAARRSMPPEALSGQTFLMRERGSGTRGLMERLFEETGVTPKAGMEIGSNETIKQAVIAGLGLAFISAHTVAAEIADGRLVELDVQGLPVLRQWHVVRRAAKRLTPPAAAMTAFLSEHGAEFLPKIPLKRNQRADRDV</sequence>
<dbReference type="AlphaFoldDB" id="A0A9W6J4P4"/>
<dbReference type="Gene3D" id="1.10.10.10">
    <property type="entry name" value="Winged helix-like DNA-binding domain superfamily/Winged helix DNA-binding domain"/>
    <property type="match status" value="1"/>
</dbReference>
<gene>
    <name evidence="8" type="primary">cbbR</name>
    <name evidence="8" type="ORF">GCM10008179_28080</name>
</gene>
<dbReference type="GO" id="GO:0000976">
    <property type="term" value="F:transcription cis-regulatory region binding"/>
    <property type="evidence" value="ECO:0007669"/>
    <property type="project" value="TreeGrafter"/>
</dbReference>
<dbReference type="InterPro" id="IPR036388">
    <property type="entry name" value="WH-like_DNA-bd_sf"/>
</dbReference>